<protein>
    <recommendedName>
        <fullName evidence="1">Integrase catalytic domain-containing protein</fullName>
    </recommendedName>
</protein>
<dbReference type="InterPro" id="IPR001584">
    <property type="entry name" value="Integrase_cat-core"/>
</dbReference>
<dbReference type="SUPFAM" id="SSF53098">
    <property type="entry name" value="Ribonuclease H-like"/>
    <property type="match status" value="1"/>
</dbReference>
<gene>
    <name evidence="2" type="ORF">TSAR_002908</name>
</gene>
<dbReference type="Gene3D" id="3.30.420.10">
    <property type="entry name" value="Ribonuclease H-like superfamily/Ribonuclease H"/>
    <property type="match status" value="1"/>
</dbReference>
<dbReference type="PROSITE" id="PS50994">
    <property type="entry name" value="INTEGRASE"/>
    <property type="match status" value="1"/>
</dbReference>
<evidence type="ECO:0000313" key="2">
    <source>
        <dbReference type="EMBL" id="OXU26281.1"/>
    </source>
</evidence>
<comment type="caution">
    <text evidence="2">The sequence shown here is derived from an EMBL/GenBank/DDBJ whole genome shotgun (WGS) entry which is preliminary data.</text>
</comment>
<dbReference type="Proteomes" id="UP000215335">
    <property type="component" value="Unassembled WGS sequence"/>
</dbReference>
<evidence type="ECO:0000259" key="1">
    <source>
        <dbReference type="PROSITE" id="PS50994"/>
    </source>
</evidence>
<dbReference type="InterPro" id="IPR036397">
    <property type="entry name" value="RNaseH_sf"/>
</dbReference>
<organism evidence="2 3">
    <name type="scientific">Trichomalopsis sarcophagae</name>
    <dbReference type="NCBI Taxonomy" id="543379"/>
    <lineage>
        <taxon>Eukaryota</taxon>
        <taxon>Metazoa</taxon>
        <taxon>Ecdysozoa</taxon>
        <taxon>Arthropoda</taxon>
        <taxon>Hexapoda</taxon>
        <taxon>Insecta</taxon>
        <taxon>Pterygota</taxon>
        <taxon>Neoptera</taxon>
        <taxon>Endopterygota</taxon>
        <taxon>Hymenoptera</taxon>
        <taxon>Apocrita</taxon>
        <taxon>Proctotrupomorpha</taxon>
        <taxon>Chalcidoidea</taxon>
        <taxon>Pteromalidae</taxon>
        <taxon>Pteromalinae</taxon>
        <taxon>Trichomalopsis</taxon>
    </lineage>
</organism>
<keyword evidence="3" id="KW-1185">Reference proteome</keyword>
<sequence length="269" mass="30390">MDIFHFGKERFLTIFDIFSKYAYHLSDGNAITEFCRIHKIEYHQTAINRHTSNGPLKRLHSTLMEKLSILVDKNPHETMTNHMTTAILIYNQSIHISTNFALFTLLYAPYGKLHKHVIEPGADCQSFRKAESFGVSLQLLLLSILDQLSQEGLNDADGQQQPQRARLELVVGCRGYAELQVGWASSIADLLHWLFVDVYLLFSSSKLEKYANEVSMFYSDSSVPSAQSQSGPCQKPCSVSDSKIYTSDVCVSGDLLWCYSRPNGHSKLI</sequence>
<dbReference type="EMBL" id="NNAY01000832">
    <property type="protein sequence ID" value="OXU26281.1"/>
    <property type="molecule type" value="Genomic_DNA"/>
</dbReference>
<feature type="domain" description="Integrase catalytic" evidence="1">
    <location>
        <begin position="1"/>
        <end position="117"/>
    </location>
</feature>
<proteinExistence type="predicted"/>
<reference evidence="2 3" key="1">
    <citation type="journal article" date="2017" name="Curr. Biol.">
        <title>The Evolution of Venom by Co-option of Single-Copy Genes.</title>
        <authorList>
            <person name="Martinson E.O."/>
            <person name="Mrinalini"/>
            <person name="Kelkar Y.D."/>
            <person name="Chang C.H."/>
            <person name="Werren J.H."/>
        </authorList>
    </citation>
    <scope>NUCLEOTIDE SEQUENCE [LARGE SCALE GENOMIC DNA]</scope>
    <source>
        <strain evidence="2 3">Alberta</strain>
        <tissue evidence="2">Whole body</tissue>
    </source>
</reference>
<accession>A0A232F628</accession>
<dbReference type="InterPro" id="IPR012337">
    <property type="entry name" value="RNaseH-like_sf"/>
</dbReference>
<name>A0A232F628_9HYME</name>
<dbReference type="AlphaFoldDB" id="A0A232F628"/>
<dbReference type="GO" id="GO:0015074">
    <property type="term" value="P:DNA integration"/>
    <property type="evidence" value="ECO:0007669"/>
    <property type="project" value="InterPro"/>
</dbReference>
<dbReference type="GO" id="GO:0003676">
    <property type="term" value="F:nucleic acid binding"/>
    <property type="evidence" value="ECO:0007669"/>
    <property type="project" value="InterPro"/>
</dbReference>
<evidence type="ECO:0000313" key="3">
    <source>
        <dbReference type="Proteomes" id="UP000215335"/>
    </source>
</evidence>